<keyword evidence="12" id="KW-0472">Membrane</keyword>
<dbReference type="InterPro" id="IPR001295">
    <property type="entry name" value="Dihydroorotate_DH_CS"/>
</dbReference>
<dbReference type="RefSeq" id="WP_070402437.1">
    <property type="nucleotide sequence ID" value="NZ_BJVW01000010.1"/>
</dbReference>
<evidence type="ECO:0000256" key="3">
    <source>
        <dbReference type="ARBA" id="ARBA00004370"/>
    </source>
</evidence>
<gene>
    <name evidence="15" type="ORF">A0U89_05745</name>
</gene>
<comment type="catalytic activity">
    <reaction evidence="13">
        <text>(S)-dihydroorotate + a quinone = orotate + a quinol</text>
        <dbReference type="Rhea" id="RHEA:30187"/>
        <dbReference type="ChEBI" id="CHEBI:24646"/>
        <dbReference type="ChEBI" id="CHEBI:30839"/>
        <dbReference type="ChEBI" id="CHEBI:30864"/>
        <dbReference type="ChEBI" id="CHEBI:132124"/>
        <dbReference type="EC" id="1.3.5.2"/>
    </reaction>
</comment>
<dbReference type="Pfam" id="PF01180">
    <property type="entry name" value="DHO_dh"/>
    <property type="match status" value="1"/>
</dbReference>
<keyword evidence="10" id="KW-0665">Pyrimidine biosynthesis</keyword>
<proteinExistence type="inferred from homology"/>
<dbReference type="PROSITE" id="PS00911">
    <property type="entry name" value="DHODEHASE_1"/>
    <property type="match status" value="1"/>
</dbReference>
<evidence type="ECO:0000256" key="4">
    <source>
        <dbReference type="ARBA" id="ARBA00005161"/>
    </source>
</evidence>
<evidence type="ECO:0000256" key="8">
    <source>
        <dbReference type="ARBA" id="ARBA00022630"/>
    </source>
</evidence>
<dbReference type="AlphaFoldDB" id="A0A1D8USW5"/>
<dbReference type="GO" id="GO:0006207">
    <property type="term" value="P:'de novo' pyrimidine nucleobase biosynthetic process"/>
    <property type="evidence" value="ECO:0007669"/>
    <property type="project" value="UniProtKB-UniRule"/>
</dbReference>
<dbReference type="Gene3D" id="3.20.20.70">
    <property type="entry name" value="Aldolase class I"/>
    <property type="match status" value="1"/>
</dbReference>
<dbReference type="InterPro" id="IPR005720">
    <property type="entry name" value="Dihydroorotate_DH_cat"/>
</dbReference>
<keyword evidence="8" id="KW-0285">Flavoprotein</keyword>
<keyword evidence="9" id="KW-0288">FMN</keyword>
<reference evidence="15 16" key="1">
    <citation type="journal article" date="2016" name="Microb. Cell Fact.">
        <title>Dissection of exopolysaccharide biosynthesis in Kozakia baliensis.</title>
        <authorList>
            <person name="Brandt J.U."/>
            <person name="Jakob F."/>
            <person name="Behr J."/>
            <person name="Geissler A.J."/>
            <person name="Vogel R.F."/>
        </authorList>
    </citation>
    <scope>NUCLEOTIDE SEQUENCE [LARGE SCALE GENOMIC DNA]</scope>
    <source>
        <strain evidence="15 16">DSM 14400</strain>
    </source>
</reference>
<dbReference type="EC" id="1.3.5.2" evidence="6 14"/>
<evidence type="ECO:0000256" key="11">
    <source>
        <dbReference type="ARBA" id="ARBA00023002"/>
    </source>
</evidence>
<dbReference type="NCBIfam" id="NF003645">
    <property type="entry name" value="PRK05286.1-2"/>
    <property type="match status" value="1"/>
</dbReference>
<sequence length="358" mass="38111">MTVPLLAPIATSLLQRFEPETAHEIAIQSLTLGLGAAAPRDVPALSVRTLGMRFPNPIGLAAGFDKDARAVRALTRLGFGFVECGTVTPRPQPGNPTPRLFRLPEDGAIINRMGFNGCGIDLFCKRLARLHRPFPDGRPRGTQAPIGANLGINKVGAEPLKDYPELVARVSPYVNYITINLSSPNTPGLRDLQSATTLRDILAAIATRNPSRPPLLVKLAPDLDHAAVPDIVAAAIEGGANGLILTNTTISRPADLRSPYASESGGLSGRPVAALSKALLERVAPLADNRLTLISCGGIETGRDIVERLRAGADLVQIYTSFVLQGPGIIARLKKELLTAMREDGFESVQDIKLGRKV</sequence>
<evidence type="ECO:0000256" key="1">
    <source>
        <dbReference type="ARBA" id="ARBA00001917"/>
    </source>
</evidence>
<dbReference type="eggNOG" id="COG0167">
    <property type="taxonomic scope" value="Bacteria"/>
</dbReference>
<dbReference type="KEGG" id="kba:A0U89_05745"/>
<dbReference type="NCBIfam" id="TIGR01036">
    <property type="entry name" value="pyrD_sub2"/>
    <property type="match status" value="1"/>
</dbReference>
<dbReference type="InterPro" id="IPR050074">
    <property type="entry name" value="DHO_dehydrogenase"/>
</dbReference>
<evidence type="ECO:0000313" key="15">
    <source>
        <dbReference type="EMBL" id="AOX16711.1"/>
    </source>
</evidence>
<dbReference type="PANTHER" id="PTHR48109:SF4">
    <property type="entry name" value="DIHYDROOROTATE DEHYDROGENASE (QUINONE), MITOCHONDRIAL"/>
    <property type="match status" value="1"/>
</dbReference>
<dbReference type="SUPFAM" id="SSF51395">
    <property type="entry name" value="FMN-linked oxidoreductases"/>
    <property type="match status" value="1"/>
</dbReference>
<comment type="cofactor">
    <cofactor evidence="1">
        <name>FMN</name>
        <dbReference type="ChEBI" id="CHEBI:58210"/>
    </cofactor>
</comment>
<dbReference type="UniPathway" id="UPA00070">
    <property type="reaction ID" value="UER00946"/>
</dbReference>
<dbReference type="GO" id="GO:0044205">
    <property type="term" value="P:'de novo' UMP biosynthetic process"/>
    <property type="evidence" value="ECO:0007669"/>
    <property type="project" value="UniProtKB-UniPathway"/>
</dbReference>
<dbReference type="PANTHER" id="PTHR48109">
    <property type="entry name" value="DIHYDROOROTATE DEHYDROGENASE (QUINONE), MITOCHONDRIAL-RELATED"/>
    <property type="match status" value="1"/>
</dbReference>
<comment type="subcellular location">
    <subcellularLocation>
        <location evidence="3">Membrane</location>
    </subcellularLocation>
</comment>
<dbReference type="GO" id="GO:0106430">
    <property type="term" value="F:dihydroorotate dehydrogenase (quinone) activity"/>
    <property type="evidence" value="ECO:0007669"/>
    <property type="project" value="UniProtKB-EC"/>
</dbReference>
<dbReference type="OrthoDB" id="9802377at2"/>
<evidence type="ECO:0000256" key="7">
    <source>
        <dbReference type="ARBA" id="ARBA00018366"/>
    </source>
</evidence>
<evidence type="ECO:0000256" key="6">
    <source>
        <dbReference type="ARBA" id="ARBA00012791"/>
    </source>
</evidence>
<dbReference type="GO" id="GO:0005737">
    <property type="term" value="C:cytoplasm"/>
    <property type="evidence" value="ECO:0007669"/>
    <property type="project" value="InterPro"/>
</dbReference>
<comment type="similarity">
    <text evidence="5">Belongs to the dihydroorotate dehydrogenase family. Type 2 subfamily.</text>
</comment>
<evidence type="ECO:0000313" key="16">
    <source>
        <dbReference type="Proteomes" id="UP000179145"/>
    </source>
</evidence>
<name>A0A1D8USW5_9PROT</name>
<comment type="function">
    <text evidence="2">Catalyzes the conversion of dihydroorotate to orotate with quinone as electron acceptor.</text>
</comment>
<protein>
    <recommendedName>
        <fullName evidence="7 14">Dihydroorotate dehydrogenase (quinone)</fullName>
        <ecNumber evidence="6 14">1.3.5.2</ecNumber>
    </recommendedName>
</protein>
<evidence type="ECO:0000256" key="13">
    <source>
        <dbReference type="ARBA" id="ARBA00048639"/>
    </source>
</evidence>
<organism evidence="15 16">
    <name type="scientific">Kozakia baliensis</name>
    <dbReference type="NCBI Taxonomy" id="153496"/>
    <lineage>
        <taxon>Bacteria</taxon>
        <taxon>Pseudomonadati</taxon>
        <taxon>Pseudomonadota</taxon>
        <taxon>Alphaproteobacteria</taxon>
        <taxon>Acetobacterales</taxon>
        <taxon>Acetobacteraceae</taxon>
        <taxon>Kozakia</taxon>
    </lineage>
</organism>
<evidence type="ECO:0000256" key="2">
    <source>
        <dbReference type="ARBA" id="ARBA00003125"/>
    </source>
</evidence>
<evidence type="ECO:0000256" key="9">
    <source>
        <dbReference type="ARBA" id="ARBA00022643"/>
    </source>
</evidence>
<dbReference type="GO" id="GO:0016020">
    <property type="term" value="C:membrane"/>
    <property type="evidence" value="ECO:0007669"/>
    <property type="project" value="UniProtKB-SubCell"/>
</dbReference>
<evidence type="ECO:0000256" key="14">
    <source>
        <dbReference type="NCBIfam" id="TIGR01036"/>
    </source>
</evidence>
<dbReference type="InterPro" id="IPR005719">
    <property type="entry name" value="Dihydroorotate_DH_2"/>
</dbReference>
<accession>A0A1D8USW5</accession>
<dbReference type="InterPro" id="IPR013785">
    <property type="entry name" value="Aldolase_TIM"/>
</dbReference>
<evidence type="ECO:0000256" key="5">
    <source>
        <dbReference type="ARBA" id="ARBA00005359"/>
    </source>
</evidence>
<evidence type="ECO:0000256" key="10">
    <source>
        <dbReference type="ARBA" id="ARBA00022975"/>
    </source>
</evidence>
<dbReference type="Proteomes" id="UP000179145">
    <property type="component" value="Chromosome"/>
</dbReference>
<dbReference type="CDD" id="cd04738">
    <property type="entry name" value="DHOD_2_like"/>
    <property type="match status" value="1"/>
</dbReference>
<dbReference type="STRING" id="153496.A0U89_05745"/>
<evidence type="ECO:0000256" key="12">
    <source>
        <dbReference type="ARBA" id="ARBA00023136"/>
    </source>
</evidence>
<comment type="pathway">
    <text evidence="4">Pyrimidine metabolism; UMP biosynthesis via de novo pathway; orotate from (S)-dihydroorotate (quinone route): step 1/1.</text>
</comment>
<keyword evidence="16" id="KW-1185">Reference proteome</keyword>
<dbReference type="EMBL" id="CP014674">
    <property type="protein sequence ID" value="AOX16711.1"/>
    <property type="molecule type" value="Genomic_DNA"/>
</dbReference>
<dbReference type="NCBIfam" id="NF003652">
    <property type="entry name" value="PRK05286.2-5"/>
    <property type="match status" value="1"/>
</dbReference>
<keyword evidence="11" id="KW-0560">Oxidoreductase</keyword>